<keyword evidence="7" id="KW-1133">Transmembrane helix</keyword>
<sequence>MTANTPYNSPTNPPLLVIGVKTRVIDGFPFRQAIRRTWASKDSLPANVRVLFAACRLPGDASEDVRQAIAYELKIYGGDLLTDVLDCEDSYATLPHKVKEFLHLVGTDHALRRAGYVMIADEDVYVRADVFAEQLAAFEPLTDLYAGHVKEGNTFLPERDPQRRYYLPESVYPLDEFPPFAWGPHYLMSMDVVNFIANNREELQGLGCLDDVTITLWLLAIQVHPQHIAQFQNLREAPCTNDLLAYADLRPSAMQIIHTNLKSGRNFCHSFNRAHFAFSSGEHKHIKNHQPSPSTMPSAFAFVPPVQGDLPHHPLPTRTFQWTPVDPNTTRLRWTRFRTVPKTIVAPSSVDSTAVSKCALRHAVLILDSAAAITPLIEIVDSSVTTPLIETSDSHEAASRSQCLTIMLYKPLKTPQEELKLGFSCTDVAAQVQNAKPTVVTTMDDFTGTPTYHSLSIVAYKAQDTTVSIPFLRSSSAAFIIELYVRLLAVPAANASLIAAADDGFKTSTVAAADIANGDINELQSQQEVEEAHRPVLPSRLRIQRVQPHVHDLKWKAKTADTKAHRATRVAARPTPTSTSIHPVQPNKNVASKLFSYLKDATYIGYRAESKARRSQAKSSPVKRPASPQVMSPNRVHGSTTDAPGVEDQNAGGVSANGSRGARRLAHNPPPPQSNPSDGSDPSTGHSEAQSSLPSMLDNQNPGGRYDDAELAEHTKSLRNMADIRLPPLSKKEEYTAWLQPKEAVTKYVQDIDAIVRRLRLAKGEFEEWEHASLLISNTLLMFPELAREHSLWMSKHDRRTMTLAEALQRLRTAEHSSNQLQQQMSLAAPRTTQSNTNQVNNVSQHARQGHAGKRQRQRKGKNAEKKQRYTCANCDQHGHCEPRRLFENLALRSPHPSEGATGASREKRSVSPIYSPPSCASDDDETEERKVEPADDMSVPMTPQQLQLQPSQSTQLTQVEQPSQAVQGVQPNQSMQLTQVEQTTQAVQGNQPIQSTQPSLNLRLSQAIEVDHKWVHLCQKIATKVVMLSHKDIKVLKDDGTMEDRMVDREDRMDHLMEDCLKVSGLD</sequence>
<dbReference type="PANTHER" id="PTHR11214:SF3">
    <property type="entry name" value="BETA-1,3-GALACTOSYLTRANSFERASE 6"/>
    <property type="match status" value="1"/>
</dbReference>
<keyword evidence="3" id="KW-0328">Glycosyltransferase</keyword>
<keyword evidence="4" id="KW-0808">Transferase</keyword>
<reference evidence="12" key="1">
    <citation type="journal article" date="2009" name="Nature">
        <title>Genome sequence and analysis of the Irish potato famine pathogen Phytophthora infestans.</title>
        <authorList>
            <consortium name="The Broad Institute Genome Sequencing Platform"/>
            <person name="Haas B.J."/>
            <person name="Kamoun S."/>
            <person name="Zody M.C."/>
            <person name="Jiang R.H."/>
            <person name="Handsaker R.E."/>
            <person name="Cano L.M."/>
            <person name="Grabherr M."/>
            <person name="Kodira C.D."/>
            <person name="Raffaele S."/>
            <person name="Torto-Alalibo T."/>
            <person name="Bozkurt T.O."/>
            <person name="Ah-Fong A.M."/>
            <person name="Alvarado L."/>
            <person name="Anderson V.L."/>
            <person name="Armstrong M.R."/>
            <person name="Avrova A."/>
            <person name="Baxter L."/>
            <person name="Beynon J."/>
            <person name="Boevink P.C."/>
            <person name="Bollmann S.R."/>
            <person name="Bos J.I."/>
            <person name="Bulone V."/>
            <person name="Cai G."/>
            <person name="Cakir C."/>
            <person name="Carrington J.C."/>
            <person name="Chawner M."/>
            <person name="Conti L."/>
            <person name="Costanzo S."/>
            <person name="Ewan R."/>
            <person name="Fahlgren N."/>
            <person name="Fischbach M.A."/>
            <person name="Fugelstad J."/>
            <person name="Gilroy E.M."/>
            <person name="Gnerre S."/>
            <person name="Green P.J."/>
            <person name="Grenville-Briggs L.J."/>
            <person name="Griffith J."/>
            <person name="Grunwald N.J."/>
            <person name="Horn K."/>
            <person name="Horner N.R."/>
            <person name="Hu C.H."/>
            <person name="Huitema E."/>
            <person name="Jeong D.H."/>
            <person name="Jones A.M."/>
            <person name="Jones J.D."/>
            <person name="Jones R.W."/>
            <person name="Karlsson E.K."/>
            <person name="Kunjeti S.G."/>
            <person name="Lamour K."/>
            <person name="Liu Z."/>
            <person name="Ma L."/>
            <person name="Maclean D."/>
            <person name="Chibucos M.C."/>
            <person name="McDonald H."/>
            <person name="McWalters J."/>
            <person name="Meijer H.J."/>
            <person name="Morgan W."/>
            <person name="Morris P.F."/>
            <person name="Munro C.A."/>
            <person name="O'Neill K."/>
            <person name="Ospina-Giraldo M."/>
            <person name="Pinzon A."/>
            <person name="Pritchard L."/>
            <person name="Ramsahoye B."/>
            <person name="Ren Q."/>
            <person name="Restrepo S."/>
            <person name="Roy S."/>
            <person name="Sadanandom A."/>
            <person name="Savidor A."/>
            <person name="Schornack S."/>
            <person name="Schwartz D.C."/>
            <person name="Schumann U.D."/>
            <person name="Schwessinger B."/>
            <person name="Seyer L."/>
            <person name="Sharpe T."/>
            <person name="Silvar C."/>
            <person name="Song J."/>
            <person name="Studholme D.J."/>
            <person name="Sykes S."/>
            <person name="Thines M."/>
            <person name="van de Vondervoort P.J."/>
            <person name="Phuntumart V."/>
            <person name="Wawra S."/>
            <person name="Weide R."/>
            <person name="Win J."/>
            <person name="Young C."/>
            <person name="Zhou S."/>
            <person name="Fry W."/>
            <person name="Meyers B.C."/>
            <person name="van West P."/>
            <person name="Ristaino J."/>
            <person name="Govers F."/>
            <person name="Birch P.R."/>
            <person name="Whisson S.C."/>
            <person name="Judelson H.S."/>
            <person name="Nusbaum C."/>
        </authorList>
    </citation>
    <scope>NUCLEOTIDE SEQUENCE [LARGE SCALE GENOMIC DNA]</scope>
    <source>
        <strain evidence="12">T30-4</strain>
    </source>
</reference>
<keyword evidence="6" id="KW-0735">Signal-anchor</keyword>
<feature type="compositionally biased region" description="Low complexity" evidence="10">
    <location>
        <begin position="943"/>
        <end position="959"/>
    </location>
</feature>
<evidence type="ECO:0000256" key="8">
    <source>
        <dbReference type="ARBA" id="ARBA00023034"/>
    </source>
</evidence>
<keyword evidence="5" id="KW-0812">Transmembrane</keyword>
<evidence type="ECO:0000313" key="12">
    <source>
        <dbReference type="Proteomes" id="UP000006643"/>
    </source>
</evidence>
<evidence type="ECO:0000256" key="9">
    <source>
        <dbReference type="ARBA" id="ARBA00023136"/>
    </source>
</evidence>
<evidence type="ECO:0000256" key="10">
    <source>
        <dbReference type="SAM" id="MobiDB-lite"/>
    </source>
</evidence>
<dbReference type="GO" id="GO:0016758">
    <property type="term" value="F:hexosyltransferase activity"/>
    <property type="evidence" value="ECO:0007669"/>
    <property type="project" value="InterPro"/>
</dbReference>
<feature type="region of interest" description="Disordered" evidence="10">
    <location>
        <begin position="559"/>
        <end position="585"/>
    </location>
</feature>
<dbReference type="PANTHER" id="PTHR11214">
    <property type="entry name" value="BETA-1,3-N-ACETYLGLUCOSAMINYLTRANSFERASE"/>
    <property type="match status" value="1"/>
</dbReference>
<name>D0N5G2_PHYIT</name>
<evidence type="ECO:0000256" key="1">
    <source>
        <dbReference type="ARBA" id="ARBA00004323"/>
    </source>
</evidence>
<dbReference type="eggNOG" id="KOG2287">
    <property type="taxonomic scope" value="Eukaryota"/>
</dbReference>
<dbReference type="RefSeq" id="XP_002998767.1">
    <property type="nucleotide sequence ID" value="XM_002998721.1"/>
</dbReference>
<evidence type="ECO:0000313" key="11">
    <source>
        <dbReference type="EMBL" id="EEY70120.1"/>
    </source>
</evidence>
<feature type="compositionally biased region" description="Polar residues" evidence="10">
    <location>
        <begin position="629"/>
        <end position="642"/>
    </location>
</feature>
<dbReference type="InterPro" id="IPR002659">
    <property type="entry name" value="Glyco_trans_31"/>
</dbReference>
<organism evidence="11 12">
    <name type="scientific">Phytophthora infestans (strain T30-4)</name>
    <name type="common">Potato late blight agent</name>
    <dbReference type="NCBI Taxonomy" id="403677"/>
    <lineage>
        <taxon>Eukaryota</taxon>
        <taxon>Sar</taxon>
        <taxon>Stramenopiles</taxon>
        <taxon>Oomycota</taxon>
        <taxon>Peronosporomycetes</taxon>
        <taxon>Peronosporales</taxon>
        <taxon>Peronosporaceae</taxon>
        <taxon>Phytophthora</taxon>
    </lineage>
</organism>
<dbReference type="EMBL" id="DS028125">
    <property type="protein sequence ID" value="EEY70120.1"/>
    <property type="molecule type" value="Genomic_DNA"/>
</dbReference>
<feature type="compositionally biased region" description="Polar residues" evidence="10">
    <location>
        <begin position="575"/>
        <end position="585"/>
    </location>
</feature>
<proteinExistence type="inferred from homology"/>
<dbReference type="VEuPathDB" id="FungiDB:PITG_06688"/>
<evidence type="ECO:0000256" key="4">
    <source>
        <dbReference type="ARBA" id="ARBA00022679"/>
    </source>
</evidence>
<evidence type="ECO:0000256" key="6">
    <source>
        <dbReference type="ARBA" id="ARBA00022968"/>
    </source>
</evidence>
<dbReference type="OrthoDB" id="2139606at2759"/>
<dbReference type="AlphaFoldDB" id="D0N5G2"/>
<keyword evidence="12" id="KW-1185">Reference proteome</keyword>
<feature type="region of interest" description="Disordered" evidence="10">
    <location>
        <begin position="894"/>
        <end position="966"/>
    </location>
</feature>
<feature type="compositionally biased region" description="Polar residues" evidence="10">
    <location>
        <begin position="816"/>
        <end position="826"/>
    </location>
</feature>
<feature type="compositionally biased region" description="Basic residues" evidence="10">
    <location>
        <begin position="848"/>
        <end position="861"/>
    </location>
</feature>
<evidence type="ECO:0000256" key="3">
    <source>
        <dbReference type="ARBA" id="ARBA00022676"/>
    </source>
</evidence>
<keyword evidence="9" id="KW-0472">Membrane</keyword>
<dbReference type="KEGG" id="pif:PITG_06688"/>
<dbReference type="Proteomes" id="UP000006643">
    <property type="component" value="Unassembled WGS sequence"/>
</dbReference>
<accession>D0N5G2</accession>
<protein>
    <recommendedName>
        <fullName evidence="13">Hexosyltransferase</fullName>
    </recommendedName>
</protein>
<dbReference type="InParanoid" id="D0N5G2"/>
<comment type="similarity">
    <text evidence="2">Belongs to the glycosyltransferase 31 family.</text>
</comment>
<evidence type="ECO:0000256" key="2">
    <source>
        <dbReference type="ARBA" id="ARBA00008661"/>
    </source>
</evidence>
<evidence type="ECO:0008006" key="13">
    <source>
        <dbReference type="Google" id="ProtNLM"/>
    </source>
</evidence>
<gene>
    <name evidence="11" type="ORF">PITG_06688</name>
</gene>
<feature type="region of interest" description="Disordered" evidence="10">
    <location>
        <begin position="609"/>
        <end position="707"/>
    </location>
</feature>
<feature type="compositionally biased region" description="Polar residues" evidence="10">
    <location>
        <begin position="675"/>
        <end position="702"/>
    </location>
</feature>
<keyword evidence="8" id="KW-0333">Golgi apparatus</keyword>
<dbReference type="Pfam" id="PF01762">
    <property type="entry name" value="Galactosyl_T"/>
    <property type="match status" value="1"/>
</dbReference>
<evidence type="ECO:0000256" key="7">
    <source>
        <dbReference type="ARBA" id="ARBA00022989"/>
    </source>
</evidence>
<dbReference type="GeneID" id="9472032"/>
<dbReference type="HOGENOM" id="CLU_288123_0_0_1"/>
<feature type="compositionally biased region" description="Low complexity" evidence="10">
    <location>
        <begin position="832"/>
        <end position="845"/>
    </location>
</feature>
<dbReference type="Gene3D" id="3.90.550.50">
    <property type="match status" value="1"/>
</dbReference>
<evidence type="ECO:0000256" key="5">
    <source>
        <dbReference type="ARBA" id="ARBA00022692"/>
    </source>
</evidence>
<feature type="region of interest" description="Disordered" evidence="10">
    <location>
        <begin position="814"/>
        <end position="869"/>
    </location>
</feature>
<dbReference type="GO" id="GO:0000139">
    <property type="term" value="C:Golgi membrane"/>
    <property type="evidence" value="ECO:0007669"/>
    <property type="project" value="UniProtKB-SubCell"/>
</dbReference>
<comment type="subcellular location">
    <subcellularLocation>
        <location evidence="1">Golgi apparatus membrane</location>
        <topology evidence="1">Single-pass type II membrane protein</topology>
    </subcellularLocation>
</comment>